<dbReference type="Gene3D" id="3.30.200.20">
    <property type="entry name" value="Phosphorylase Kinase, domain 1"/>
    <property type="match status" value="1"/>
</dbReference>
<dbReference type="InterPro" id="IPR000961">
    <property type="entry name" value="AGC-kinase_C"/>
</dbReference>
<dbReference type="InterPro" id="IPR000719">
    <property type="entry name" value="Prot_kinase_dom"/>
</dbReference>
<dbReference type="AlphaFoldDB" id="A0AAX4H9A4"/>
<dbReference type="GeneID" id="88173504"/>
<protein>
    <recommendedName>
        <fullName evidence="11">Serine/threonine-protein kinase psk1</fullName>
    </recommendedName>
</protein>
<dbReference type="Pfam" id="PF00433">
    <property type="entry name" value="Pkinase_C"/>
    <property type="match status" value="1"/>
</dbReference>
<dbReference type="FunFam" id="3.30.200.20:FF:000042">
    <property type="entry name" value="Aurora kinase A"/>
    <property type="match status" value="1"/>
</dbReference>
<organism evidence="9 10">
    <name type="scientific">Australozyma saopauloensis</name>
    <dbReference type="NCBI Taxonomy" id="291208"/>
    <lineage>
        <taxon>Eukaryota</taxon>
        <taxon>Fungi</taxon>
        <taxon>Dikarya</taxon>
        <taxon>Ascomycota</taxon>
        <taxon>Saccharomycotina</taxon>
        <taxon>Pichiomycetes</taxon>
        <taxon>Metschnikowiaceae</taxon>
        <taxon>Australozyma</taxon>
    </lineage>
</organism>
<dbReference type="InterPro" id="IPR008271">
    <property type="entry name" value="Ser/Thr_kinase_AS"/>
</dbReference>
<dbReference type="CDD" id="cd05123">
    <property type="entry name" value="STKc_AGC"/>
    <property type="match status" value="1"/>
</dbReference>
<evidence type="ECO:0000313" key="9">
    <source>
        <dbReference type="EMBL" id="WPK25136.1"/>
    </source>
</evidence>
<evidence type="ECO:0000256" key="6">
    <source>
        <dbReference type="ARBA" id="ARBA00022840"/>
    </source>
</evidence>
<keyword evidence="4" id="KW-0547">Nucleotide-binding</keyword>
<dbReference type="Gene3D" id="1.10.510.10">
    <property type="entry name" value="Transferase(Phosphotransferase) domain 1"/>
    <property type="match status" value="1"/>
</dbReference>
<keyword evidence="5" id="KW-0418">Kinase</keyword>
<dbReference type="InterPro" id="IPR011009">
    <property type="entry name" value="Kinase-like_dom_sf"/>
</dbReference>
<dbReference type="SMART" id="SM00220">
    <property type="entry name" value="S_TKc"/>
    <property type="match status" value="1"/>
</dbReference>
<dbReference type="FunFam" id="1.10.510.10:FF:000048">
    <property type="entry name" value="Protein kinase C"/>
    <property type="match status" value="1"/>
</dbReference>
<evidence type="ECO:0000256" key="2">
    <source>
        <dbReference type="ARBA" id="ARBA00022553"/>
    </source>
</evidence>
<keyword evidence="3" id="KW-0808">Transferase</keyword>
<dbReference type="RefSeq" id="XP_062877519.1">
    <property type="nucleotide sequence ID" value="XM_063021449.1"/>
</dbReference>
<keyword evidence="2" id="KW-0597">Phosphoprotein</keyword>
<evidence type="ECO:0000256" key="1">
    <source>
        <dbReference type="ARBA" id="ARBA00022527"/>
    </source>
</evidence>
<evidence type="ECO:0000256" key="4">
    <source>
        <dbReference type="ARBA" id="ARBA00022741"/>
    </source>
</evidence>
<feature type="domain" description="Protein kinase" evidence="7">
    <location>
        <begin position="150"/>
        <end position="416"/>
    </location>
</feature>
<dbReference type="KEGG" id="asau:88173504"/>
<dbReference type="PROSITE" id="PS00108">
    <property type="entry name" value="PROTEIN_KINASE_ST"/>
    <property type="match status" value="1"/>
</dbReference>
<reference evidence="9 10" key="1">
    <citation type="submission" date="2023-10" db="EMBL/GenBank/DDBJ databases">
        <title>Draft Genome Sequence of Candida saopaulonensis from a very Premature Infant with Sepsis.</title>
        <authorList>
            <person name="Ning Y."/>
            <person name="Dai R."/>
            <person name="Xiao M."/>
            <person name="Xu Y."/>
            <person name="Yan Q."/>
            <person name="Zhang L."/>
        </authorList>
    </citation>
    <scope>NUCLEOTIDE SEQUENCE [LARGE SCALE GENOMIC DNA]</scope>
    <source>
        <strain evidence="9 10">19XY460</strain>
    </source>
</reference>
<evidence type="ECO:0000313" key="10">
    <source>
        <dbReference type="Proteomes" id="UP001338582"/>
    </source>
</evidence>
<evidence type="ECO:0000256" key="3">
    <source>
        <dbReference type="ARBA" id="ARBA00022679"/>
    </source>
</evidence>
<dbReference type="EMBL" id="CP138896">
    <property type="protein sequence ID" value="WPK25136.1"/>
    <property type="molecule type" value="Genomic_DNA"/>
</dbReference>
<dbReference type="InterPro" id="IPR045270">
    <property type="entry name" value="STKc_AGC"/>
</dbReference>
<feature type="domain" description="AGC-kinase C-terminal" evidence="8">
    <location>
        <begin position="417"/>
        <end position="491"/>
    </location>
</feature>
<gene>
    <name evidence="9" type="ORF">PUMCH_002439</name>
</gene>
<dbReference type="PROSITE" id="PS51285">
    <property type="entry name" value="AGC_KINASE_CTER"/>
    <property type="match status" value="1"/>
</dbReference>
<evidence type="ECO:0000259" key="8">
    <source>
        <dbReference type="PROSITE" id="PS51285"/>
    </source>
</evidence>
<accession>A0AAX4H9A4</accession>
<dbReference type="Pfam" id="PF00069">
    <property type="entry name" value="Pkinase"/>
    <property type="match status" value="1"/>
</dbReference>
<name>A0AAX4H9A4_9ASCO</name>
<keyword evidence="6" id="KW-0067">ATP-binding</keyword>
<evidence type="ECO:0008006" key="11">
    <source>
        <dbReference type="Google" id="ProtNLM"/>
    </source>
</evidence>
<dbReference type="GO" id="GO:0004674">
    <property type="term" value="F:protein serine/threonine kinase activity"/>
    <property type="evidence" value="ECO:0007669"/>
    <property type="project" value="UniProtKB-KW"/>
</dbReference>
<evidence type="ECO:0000256" key="5">
    <source>
        <dbReference type="ARBA" id="ARBA00022777"/>
    </source>
</evidence>
<keyword evidence="10" id="KW-1185">Reference proteome</keyword>
<keyword evidence="1" id="KW-0723">Serine/threonine-protein kinase</keyword>
<proteinExistence type="predicted"/>
<dbReference type="PROSITE" id="PS50011">
    <property type="entry name" value="PROTEIN_KINASE_DOM"/>
    <property type="match status" value="1"/>
</dbReference>
<dbReference type="InterPro" id="IPR017892">
    <property type="entry name" value="Pkinase_C"/>
</dbReference>
<dbReference type="Proteomes" id="UP001338582">
    <property type="component" value="Chromosome 3"/>
</dbReference>
<dbReference type="PANTHER" id="PTHR24351">
    <property type="entry name" value="RIBOSOMAL PROTEIN S6 KINASE"/>
    <property type="match status" value="1"/>
</dbReference>
<dbReference type="GO" id="GO:0005524">
    <property type="term" value="F:ATP binding"/>
    <property type="evidence" value="ECO:0007669"/>
    <property type="project" value="UniProtKB-KW"/>
</dbReference>
<sequence length="495" mass="56903">MSDIFAMDGYEADLAVGFSKLNYRLLDEDAAPVSPQSYPEVVVEEHISETTLDGLETHIFKKTTLFGEPIHGSVFPSVKKDRNYVESEPTSDSDTVADLLPRSIPILTRRQSSASRFSSSYEVELHDSFVSASLNRRHLVKHYRPKLTDFETIKVLGQGSYGKVLLVREKSTGRLFAQKQLQKASLVINESNEIHEKNYQRTLNEKTILEKVNHPNIVKLFYAFQDNNKVYLILEYLDGGEVFHHLAQQRYLSEKDASFYIAQIILALRYLHLNLKVIYRDLKPENCMLNSYGHLVLTDFGLSKVSTDESDRKHSMIGTAQYMAPEVIKGESYDFSVDWWSLGCVAYDMLTGGPPFTGHTNEKIMDKIVHSKKFLKFPFYLSLDAKDFLRKLLQPNPQKRFDIDNDFEKLKQHRFFRYLDWEMLVDETNYEDIIPPILPVITDPVLAENFDEEFTNMPFTPPQSSLLCTDSDVLHVKGFTYTNESFLASVYAAKS</sequence>
<dbReference type="SMART" id="SM00133">
    <property type="entry name" value="S_TK_X"/>
    <property type="match status" value="1"/>
</dbReference>
<evidence type="ECO:0000259" key="7">
    <source>
        <dbReference type="PROSITE" id="PS50011"/>
    </source>
</evidence>
<dbReference type="SUPFAM" id="SSF56112">
    <property type="entry name" value="Protein kinase-like (PK-like)"/>
    <property type="match status" value="1"/>
</dbReference>